<accession>A0A498KL22</accession>
<dbReference type="GO" id="GO:0003676">
    <property type="term" value="F:nucleic acid binding"/>
    <property type="evidence" value="ECO:0007669"/>
    <property type="project" value="InterPro"/>
</dbReference>
<comment type="caution">
    <text evidence="2">The sequence shown here is derived from an EMBL/GenBank/DDBJ whole genome shotgun (WGS) entry which is preliminary data.</text>
</comment>
<keyword evidence="3" id="KW-1185">Reference proteome</keyword>
<evidence type="ECO:0000313" key="2">
    <source>
        <dbReference type="EMBL" id="RXI08177.1"/>
    </source>
</evidence>
<reference evidence="2 3" key="1">
    <citation type="submission" date="2018-10" db="EMBL/GenBank/DDBJ databases">
        <title>A high-quality apple genome assembly.</title>
        <authorList>
            <person name="Hu J."/>
        </authorList>
    </citation>
    <scope>NUCLEOTIDE SEQUENCE [LARGE SCALE GENOMIC DNA]</scope>
    <source>
        <strain evidence="3">cv. HFTH1</strain>
        <tissue evidence="2">Young leaf</tissue>
    </source>
</reference>
<gene>
    <name evidence="2" type="ORF">DVH24_022321</name>
</gene>
<dbReference type="GO" id="GO:0004523">
    <property type="term" value="F:RNA-DNA hybrid ribonuclease activity"/>
    <property type="evidence" value="ECO:0007669"/>
    <property type="project" value="InterPro"/>
</dbReference>
<sequence>MKYNAHNGGWTLEPSGPTTTCIFGTCPFMPTKCLIVRFLAVKCEKFSDIFSPLQAEAVTVRIVYDSSVNLSSIGQVIEDIKAIVSTVTKVSFTHTRRQANGVAHRLARTGLSVDQFCEWLGSPPSTIMDTG</sequence>
<protein>
    <recommendedName>
        <fullName evidence="1">RNase H type-1 domain-containing protein</fullName>
    </recommendedName>
</protein>
<evidence type="ECO:0000259" key="1">
    <source>
        <dbReference type="Pfam" id="PF13456"/>
    </source>
</evidence>
<proteinExistence type="predicted"/>
<feature type="domain" description="RNase H type-1" evidence="1">
    <location>
        <begin position="60"/>
        <end position="108"/>
    </location>
</feature>
<dbReference type="InterPro" id="IPR002156">
    <property type="entry name" value="RNaseH_domain"/>
</dbReference>
<dbReference type="Pfam" id="PF13456">
    <property type="entry name" value="RVT_3"/>
    <property type="match status" value="1"/>
</dbReference>
<dbReference type="AlphaFoldDB" id="A0A498KL22"/>
<dbReference type="EMBL" id="RDQH01000327">
    <property type="protein sequence ID" value="RXI08177.1"/>
    <property type="molecule type" value="Genomic_DNA"/>
</dbReference>
<name>A0A498KL22_MALDO</name>
<evidence type="ECO:0000313" key="3">
    <source>
        <dbReference type="Proteomes" id="UP000290289"/>
    </source>
</evidence>
<dbReference type="Proteomes" id="UP000290289">
    <property type="component" value="Chromosome 1"/>
</dbReference>
<organism evidence="2 3">
    <name type="scientific">Malus domestica</name>
    <name type="common">Apple</name>
    <name type="synonym">Pyrus malus</name>
    <dbReference type="NCBI Taxonomy" id="3750"/>
    <lineage>
        <taxon>Eukaryota</taxon>
        <taxon>Viridiplantae</taxon>
        <taxon>Streptophyta</taxon>
        <taxon>Embryophyta</taxon>
        <taxon>Tracheophyta</taxon>
        <taxon>Spermatophyta</taxon>
        <taxon>Magnoliopsida</taxon>
        <taxon>eudicotyledons</taxon>
        <taxon>Gunneridae</taxon>
        <taxon>Pentapetalae</taxon>
        <taxon>rosids</taxon>
        <taxon>fabids</taxon>
        <taxon>Rosales</taxon>
        <taxon>Rosaceae</taxon>
        <taxon>Amygdaloideae</taxon>
        <taxon>Maleae</taxon>
        <taxon>Malus</taxon>
    </lineage>
</organism>